<proteinExistence type="predicted"/>
<organism evidence="1 2">
    <name type="scientific">Streptomyces aidingensis</name>
    <dbReference type="NCBI Taxonomy" id="910347"/>
    <lineage>
        <taxon>Bacteria</taxon>
        <taxon>Bacillati</taxon>
        <taxon>Actinomycetota</taxon>
        <taxon>Actinomycetes</taxon>
        <taxon>Kitasatosporales</taxon>
        <taxon>Streptomycetaceae</taxon>
        <taxon>Streptomyces</taxon>
    </lineage>
</organism>
<sequence>MSDRTLLYLTGDDSALWPVWRRLTTALGTRRDVSMTTYEHCARVMSRSGEARVIRLGIERNMSRVVVTEFTGVTWADNTPEHCSTAVVVEVALRVVEEGSTAVGR</sequence>
<dbReference type="AlphaFoldDB" id="A0A1I1R1V5"/>
<evidence type="ECO:0000313" key="1">
    <source>
        <dbReference type="EMBL" id="SFD26098.1"/>
    </source>
</evidence>
<keyword evidence="2" id="KW-1185">Reference proteome</keyword>
<evidence type="ECO:0000313" key="2">
    <source>
        <dbReference type="Proteomes" id="UP000199207"/>
    </source>
</evidence>
<protein>
    <submittedName>
        <fullName evidence="1">Uncharacterized protein</fullName>
    </submittedName>
</protein>
<name>A0A1I1R1V5_9ACTN</name>
<dbReference type="Proteomes" id="UP000199207">
    <property type="component" value="Unassembled WGS sequence"/>
</dbReference>
<accession>A0A1I1R1V5</accession>
<reference evidence="1 2" key="1">
    <citation type="submission" date="2016-10" db="EMBL/GenBank/DDBJ databases">
        <authorList>
            <person name="de Groot N.N."/>
        </authorList>
    </citation>
    <scope>NUCLEOTIDE SEQUENCE [LARGE SCALE GENOMIC DNA]</scope>
    <source>
        <strain evidence="1 2">CGMCC 4.5739</strain>
    </source>
</reference>
<gene>
    <name evidence="1" type="ORF">SAMN05421773_11230</name>
</gene>
<dbReference type="STRING" id="910347.SAMN05421773_11230"/>
<dbReference type="EMBL" id="FOLM01000012">
    <property type="protein sequence ID" value="SFD26098.1"/>
    <property type="molecule type" value="Genomic_DNA"/>
</dbReference>